<comment type="caution">
    <text evidence="1">The sequence shown here is derived from an EMBL/GenBank/DDBJ whole genome shotgun (WGS) entry which is preliminary data.</text>
</comment>
<name>J9GHC2_9ZZZZ</name>
<evidence type="ECO:0000313" key="1">
    <source>
        <dbReference type="EMBL" id="EJX06867.1"/>
    </source>
</evidence>
<dbReference type="EMBL" id="AMCI01001034">
    <property type="protein sequence ID" value="EJX06867.1"/>
    <property type="molecule type" value="Genomic_DNA"/>
</dbReference>
<protein>
    <submittedName>
        <fullName evidence="1">Uncharacterized protein</fullName>
    </submittedName>
</protein>
<reference evidence="1" key="1">
    <citation type="journal article" date="2012" name="PLoS ONE">
        <title>Gene sets for utilization of primary and secondary nutrition supplies in the distal gut of endangered iberian lynx.</title>
        <authorList>
            <person name="Alcaide M."/>
            <person name="Messina E."/>
            <person name="Richter M."/>
            <person name="Bargiela R."/>
            <person name="Peplies J."/>
            <person name="Huws S.A."/>
            <person name="Newbold C.J."/>
            <person name="Golyshin P.N."/>
            <person name="Simon M.A."/>
            <person name="Lopez G."/>
            <person name="Yakimov M.M."/>
            <person name="Ferrer M."/>
        </authorList>
    </citation>
    <scope>NUCLEOTIDE SEQUENCE</scope>
</reference>
<accession>J9GHC2</accession>
<gene>
    <name evidence="1" type="ORF">EVA_05020</name>
</gene>
<dbReference type="AlphaFoldDB" id="J9GHC2"/>
<organism evidence="1">
    <name type="scientific">gut metagenome</name>
    <dbReference type="NCBI Taxonomy" id="749906"/>
    <lineage>
        <taxon>unclassified sequences</taxon>
        <taxon>metagenomes</taxon>
        <taxon>organismal metagenomes</taxon>
    </lineage>
</organism>
<proteinExistence type="predicted"/>
<sequence>MHLGPFPSGVAWQTEVHWSEWSCYPRQCHHRNAVAKS</sequence>